<organism evidence="2 3">
    <name type="scientific">Rhodovibrio sodomensis</name>
    <dbReference type="NCBI Taxonomy" id="1088"/>
    <lineage>
        <taxon>Bacteria</taxon>
        <taxon>Pseudomonadati</taxon>
        <taxon>Pseudomonadota</taxon>
        <taxon>Alphaproteobacteria</taxon>
        <taxon>Rhodospirillales</taxon>
        <taxon>Rhodovibrionaceae</taxon>
        <taxon>Rhodovibrio</taxon>
    </lineage>
</organism>
<gene>
    <name evidence="2" type="ORF">CKO28_03345</name>
</gene>
<sequence length="372" mass="41716">MSEYQYYEFLAIDRPLDEADLTELRALSSRARVTRTSFTNHYEWGDFKGDPVALMQRWFDLHLYLANWGTRRLMMRLPTRLLDPARLEPFLREADWVDIETFGAHVLLDFLQDDEAPQADWDDGTGWLAALAPLRGDLLSGDLRVVYLVWLSAVAQGLLPDETLEPLPGIGPLSGALDAFAEFFGIDADLVAVAAEREAVDRLPSGDAARAQVAALPEAEKTDLLVRLVEGDPHVESTLRARLRDDDAAAARRTVGELRRRAQARADERARAAAERRAAEQRRQAEAAERARRARLDAVRQRGADAWRDVEAEIARRNAAAYDRAATLLADLKTIAAENGTQDAYAHRLEDLRARHARKPKLLDRLDPLRAG</sequence>
<name>A0ABS1D9M9_9PROT</name>
<evidence type="ECO:0000313" key="3">
    <source>
        <dbReference type="Proteomes" id="UP001296873"/>
    </source>
</evidence>
<feature type="region of interest" description="Disordered" evidence="1">
    <location>
        <begin position="256"/>
        <end position="286"/>
    </location>
</feature>
<comment type="caution">
    <text evidence="2">The sequence shown here is derived from an EMBL/GenBank/DDBJ whole genome shotgun (WGS) entry which is preliminary data.</text>
</comment>
<dbReference type="RefSeq" id="WP_200339142.1">
    <property type="nucleotide sequence ID" value="NZ_NRRL01000004.1"/>
</dbReference>
<dbReference type="Proteomes" id="UP001296873">
    <property type="component" value="Unassembled WGS sequence"/>
</dbReference>
<dbReference type="EMBL" id="NRRL01000004">
    <property type="protein sequence ID" value="MBK1667080.1"/>
    <property type="molecule type" value="Genomic_DNA"/>
</dbReference>
<reference evidence="2 3" key="1">
    <citation type="journal article" date="2020" name="Microorganisms">
        <title>Osmotic Adaptation and Compatible Solute Biosynthesis of Phototrophic Bacteria as Revealed from Genome Analyses.</title>
        <authorList>
            <person name="Imhoff J.F."/>
            <person name="Rahn T."/>
            <person name="Kunzel S."/>
            <person name="Keller A."/>
            <person name="Neulinger S.C."/>
        </authorList>
    </citation>
    <scope>NUCLEOTIDE SEQUENCE [LARGE SCALE GENOMIC DNA]</scope>
    <source>
        <strain evidence="2 3">DSM 9895</strain>
    </source>
</reference>
<evidence type="ECO:0000313" key="2">
    <source>
        <dbReference type="EMBL" id="MBK1667080.1"/>
    </source>
</evidence>
<accession>A0ABS1D9M9</accession>
<keyword evidence="3" id="KW-1185">Reference proteome</keyword>
<proteinExistence type="predicted"/>
<protein>
    <submittedName>
        <fullName evidence="2">Uncharacterized protein</fullName>
    </submittedName>
</protein>
<evidence type="ECO:0000256" key="1">
    <source>
        <dbReference type="SAM" id="MobiDB-lite"/>
    </source>
</evidence>